<organism evidence="1 2">
    <name type="scientific">Rotaria socialis</name>
    <dbReference type="NCBI Taxonomy" id="392032"/>
    <lineage>
        <taxon>Eukaryota</taxon>
        <taxon>Metazoa</taxon>
        <taxon>Spiralia</taxon>
        <taxon>Gnathifera</taxon>
        <taxon>Rotifera</taxon>
        <taxon>Eurotatoria</taxon>
        <taxon>Bdelloidea</taxon>
        <taxon>Philodinida</taxon>
        <taxon>Philodinidae</taxon>
        <taxon>Rotaria</taxon>
    </lineage>
</organism>
<accession>A0A821XRN3</accession>
<evidence type="ECO:0000313" key="2">
    <source>
        <dbReference type="Proteomes" id="UP000663873"/>
    </source>
</evidence>
<keyword evidence="2" id="KW-1185">Reference proteome</keyword>
<feature type="non-terminal residue" evidence="1">
    <location>
        <position position="36"/>
    </location>
</feature>
<sequence>MIPPKICSMEENNSQQYGNLISQQTTNLKSLLPPSA</sequence>
<reference evidence="1" key="1">
    <citation type="submission" date="2021-02" db="EMBL/GenBank/DDBJ databases">
        <authorList>
            <person name="Nowell W R."/>
        </authorList>
    </citation>
    <scope>NUCLEOTIDE SEQUENCE</scope>
</reference>
<dbReference type="Proteomes" id="UP000663873">
    <property type="component" value="Unassembled WGS sequence"/>
</dbReference>
<protein>
    <submittedName>
        <fullName evidence="1">Uncharacterized protein</fullName>
    </submittedName>
</protein>
<dbReference type="EMBL" id="CAJOBP010090872">
    <property type="protein sequence ID" value="CAF4946957.1"/>
    <property type="molecule type" value="Genomic_DNA"/>
</dbReference>
<proteinExistence type="predicted"/>
<evidence type="ECO:0000313" key="1">
    <source>
        <dbReference type="EMBL" id="CAF4946957.1"/>
    </source>
</evidence>
<dbReference type="AlphaFoldDB" id="A0A821XRN3"/>
<name>A0A821XRN3_9BILA</name>
<gene>
    <name evidence="1" type="ORF">UJA718_LOCUS47577</name>
</gene>
<comment type="caution">
    <text evidence="1">The sequence shown here is derived from an EMBL/GenBank/DDBJ whole genome shotgun (WGS) entry which is preliminary data.</text>
</comment>